<comment type="caution">
    <text evidence="2">The sequence shown here is derived from an EMBL/GenBank/DDBJ whole genome shotgun (WGS) entry which is preliminary data.</text>
</comment>
<dbReference type="Proteomes" id="UP000245634">
    <property type="component" value="Unassembled WGS sequence"/>
</dbReference>
<sequence length="141" mass="14586">MKKAFAFVGLALAAALLVPASSQTANTSVAPSSATLAINHDIPIMPPVTAYIVRTPGPGDDQLAYIVRGKKKVAGSETAYIVRGKKHGVVGTGEEATTAYIVRTPGPGEDELAYIVRTPGPGEDELAYIVRHPGPGKGHLA</sequence>
<organism evidence="2 3">
    <name type="scientific">Tumebacillus permanentifrigoris</name>
    <dbReference type="NCBI Taxonomy" id="378543"/>
    <lineage>
        <taxon>Bacteria</taxon>
        <taxon>Bacillati</taxon>
        <taxon>Bacillota</taxon>
        <taxon>Bacilli</taxon>
        <taxon>Bacillales</taxon>
        <taxon>Alicyclobacillaceae</taxon>
        <taxon>Tumebacillus</taxon>
    </lineage>
</organism>
<accession>A0A316D420</accession>
<reference evidence="2 3" key="1">
    <citation type="submission" date="2018-05" db="EMBL/GenBank/DDBJ databases">
        <title>Genomic Encyclopedia of Type Strains, Phase IV (KMG-IV): sequencing the most valuable type-strain genomes for metagenomic binning, comparative biology and taxonomic classification.</title>
        <authorList>
            <person name="Goeker M."/>
        </authorList>
    </citation>
    <scope>NUCLEOTIDE SEQUENCE [LARGE SCALE GENOMIC DNA]</scope>
    <source>
        <strain evidence="2 3">DSM 18773</strain>
    </source>
</reference>
<keyword evidence="1" id="KW-0732">Signal</keyword>
<feature type="chain" id="PRO_5039187096" evidence="1">
    <location>
        <begin position="25"/>
        <end position="141"/>
    </location>
</feature>
<proteinExistence type="predicted"/>
<feature type="signal peptide" evidence="1">
    <location>
        <begin position="1"/>
        <end position="24"/>
    </location>
</feature>
<keyword evidence="3" id="KW-1185">Reference proteome</keyword>
<protein>
    <submittedName>
        <fullName evidence="2">Uncharacterized protein</fullName>
    </submittedName>
</protein>
<evidence type="ECO:0000256" key="1">
    <source>
        <dbReference type="SAM" id="SignalP"/>
    </source>
</evidence>
<dbReference type="EMBL" id="QGGL01000021">
    <property type="protein sequence ID" value="PWK05950.1"/>
    <property type="molecule type" value="Genomic_DNA"/>
</dbReference>
<dbReference type="AlphaFoldDB" id="A0A316D420"/>
<evidence type="ECO:0000313" key="3">
    <source>
        <dbReference type="Proteomes" id="UP000245634"/>
    </source>
</evidence>
<gene>
    <name evidence="2" type="ORF">C7459_12112</name>
</gene>
<name>A0A316D420_9BACL</name>
<dbReference type="OrthoDB" id="9940630at2"/>
<evidence type="ECO:0000313" key="2">
    <source>
        <dbReference type="EMBL" id="PWK05950.1"/>
    </source>
</evidence>
<dbReference type="RefSeq" id="WP_109690941.1">
    <property type="nucleotide sequence ID" value="NZ_QGGL01000021.1"/>
</dbReference>